<proteinExistence type="predicted"/>
<accession>A0A4Y8D0F2</accession>
<evidence type="ECO:0000313" key="1">
    <source>
        <dbReference type="EMBL" id="TEY60294.1"/>
    </source>
</evidence>
<gene>
    <name evidence="1" type="ORF">BOTCAL_0182g00190</name>
</gene>
<dbReference type="AlphaFoldDB" id="A0A4Y8D0F2"/>
<protein>
    <submittedName>
        <fullName evidence="1">Uncharacterized protein</fullName>
    </submittedName>
</protein>
<dbReference type="OrthoDB" id="10486104at2759"/>
<dbReference type="EMBL" id="PHWZ01000182">
    <property type="protein sequence ID" value="TEY60294.1"/>
    <property type="molecule type" value="Genomic_DNA"/>
</dbReference>
<sequence>MNDIEEWEFVLFLIEDCKTGAWPSLKAKEDFERKNRLEAEARGQQIRELTIELEQLVRQRRRMAIIREERQRRQRS</sequence>
<organism evidence="1 2">
    <name type="scientific">Botryotinia calthae</name>
    <dbReference type="NCBI Taxonomy" id="38488"/>
    <lineage>
        <taxon>Eukaryota</taxon>
        <taxon>Fungi</taxon>
        <taxon>Dikarya</taxon>
        <taxon>Ascomycota</taxon>
        <taxon>Pezizomycotina</taxon>
        <taxon>Leotiomycetes</taxon>
        <taxon>Helotiales</taxon>
        <taxon>Sclerotiniaceae</taxon>
        <taxon>Botryotinia</taxon>
    </lineage>
</organism>
<keyword evidence="2" id="KW-1185">Reference proteome</keyword>
<dbReference type="Proteomes" id="UP000297299">
    <property type="component" value="Unassembled WGS sequence"/>
</dbReference>
<name>A0A4Y8D0F2_9HELO</name>
<evidence type="ECO:0000313" key="2">
    <source>
        <dbReference type="Proteomes" id="UP000297299"/>
    </source>
</evidence>
<comment type="caution">
    <text evidence="1">The sequence shown here is derived from an EMBL/GenBank/DDBJ whole genome shotgun (WGS) entry which is preliminary data.</text>
</comment>
<reference evidence="1 2" key="1">
    <citation type="submission" date="2017-11" db="EMBL/GenBank/DDBJ databases">
        <title>Comparative genomics of Botrytis spp.</title>
        <authorList>
            <person name="Valero-Jimenez C.A."/>
            <person name="Tapia P."/>
            <person name="Veloso J."/>
            <person name="Silva-Moreno E."/>
            <person name="Staats M."/>
            <person name="Valdes J.H."/>
            <person name="Van Kan J.A.L."/>
        </authorList>
    </citation>
    <scope>NUCLEOTIDE SEQUENCE [LARGE SCALE GENOMIC DNA]</scope>
    <source>
        <strain evidence="1 2">MUCL2830</strain>
    </source>
</reference>